<comment type="caution">
    <text evidence="2">The sequence shown here is derived from an EMBL/GenBank/DDBJ whole genome shotgun (WGS) entry which is preliminary data.</text>
</comment>
<reference evidence="2 3" key="2">
    <citation type="submission" date="2017-10" db="EMBL/GenBank/DDBJ databases">
        <title>Extensive intraspecific genome diversity in a model arbuscular mycorrhizal fungus.</title>
        <authorList>
            <person name="Chen E.C.H."/>
            <person name="Morin E."/>
            <person name="Baudet D."/>
            <person name="Noel J."/>
            <person name="Ndikumana S."/>
            <person name="Charron P."/>
            <person name="St-Onge C."/>
            <person name="Giorgi J."/>
            <person name="Grigoriev I.V."/>
            <person name="Roux C."/>
            <person name="Martin F.M."/>
            <person name="Corradi N."/>
        </authorList>
    </citation>
    <scope>NUCLEOTIDE SEQUENCE [LARGE SCALE GENOMIC DNA]</scope>
    <source>
        <strain evidence="2 3">C2</strain>
    </source>
</reference>
<evidence type="ECO:0000313" key="2">
    <source>
        <dbReference type="EMBL" id="PKK55641.1"/>
    </source>
</evidence>
<name>A0A2N1M1X2_9GLOM</name>
<dbReference type="AlphaFoldDB" id="A0A2N1M1X2"/>
<dbReference type="EMBL" id="LLXL01007152">
    <property type="protein sequence ID" value="PKK55641.1"/>
    <property type="molecule type" value="Genomic_DNA"/>
</dbReference>
<gene>
    <name evidence="2" type="ORF">RhiirC2_801877</name>
</gene>
<dbReference type="Proteomes" id="UP000233469">
    <property type="component" value="Unassembled WGS sequence"/>
</dbReference>
<organism evidence="2 3">
    <name type="scientific">Rhizophagus irregularis</name>
    <dbReference type="NCBI Taxonomy" id="588596"/>
    <lineage>
        <taxon>Eukaryota</taxon>
        <taxon>Fungi</taxon>
        <taxon>Fungi incertae sedis</taxon>
        <taxon>Mucoromycota</taxon>
        <taxon>Glomeromycotina</taxon>
        <taxon>Glomeromycetes</taxon>
        <taxon>Glomerales</taxon>
        <taxon>Glomeraceae</taxon>
        <taxon>Rhizophagus</taxon>
    </lineage>
</organism>
<sequence>MRIIKICNNGAPLKSSAKPRKPNRILKTIERNISPSEQTRSTKRIRKNIQDAKVL</sequence>
<proteinExistence type="predicted"/>
<reference evidence="2 3" key="1">
    <citation type="submission" date="2016-04" db="EMBL/GenBank/DDBJ databases">
        <title>Genome analyses suggest a sexual origin of heterokaryosis in a supposedly ancient asexual fungus.</title>
        <authorList>
            <person name="Ropars J."/>
            <person name="Sedzielewska K."/>
            <person name="Noel J."/>
            <person name="Charron P."/>
            <person name="Farinelli L."/>
            <person name="Marton T."/>
            <person name="Kruger M."/>
            <person name="Pelin A."/>
            <person name="Brachmann A."/>
            <person name="Corradi N."/>
        </authorList>
    </citation>
    <scope>NUCLEOTIDE SEQUENCE [LARGE SCALE GENOMIC DNA]</scope>
    <source>
        <strain evidence="2 3">C2</strain>
    </source>
</reference>
<evidence type="ECO:0000313" key="3">
    <source>
        <dbReference type="Proteomes" id="UP000233469"/>
    </source>
</evidence>
<accession>A0A2N1M1X2</accession>
<protein>
    <submittedName>
        <fullName evidence="2">Uncharacterized protein</fullName>
    </submittedName>
</protein>
<feature type="region of interest" description="Disordered" evidence="1">
    <location>
        <begin position="8"/>
        <end position="55"/>
    </location>
</feature>
<evidence type="ECO:0000256" key="1">
    <source>
        <dbReference type="SAM" id="MobiDB-lite"/>
    </source>
</evidence>